<reference evidence="1 2" key="1">
    <citation type="submission" date="2018-08" db="EMBL/GenBank/DDBJ databases">
        <title>A genome reference for cultivated species of the human gut microbiota.</title>
        <authorList>
            <person name="Zou Y."/>
            <person name="Xue W."/>
            <person name="Luo G."/>
        </authorList>
    </citation>
    <scope>NUCLEOTIDE SEQUENCE [LARGE SCALE GENOMIC DNA]</scope>
    <source>
        <strain evidence="1 2">AF45-17</strain>
    </source>
</reference>
<dbReference type="AlphaFoldDB" id="A0A3E2TSG3"/>
<proteinExistence type="predicted"/>
<name>A0A3E2TSG3_9FIRM</name>
<gene>
    <name evidence="1" type="ORF">DW070_02085</name>
</gene>
<dbReference type="EMBL" id="QVEP01000003">
    <property type="protein sequence ID" value="RGB81972.1"/>
    <property type="molecule type" value="Genomic_DNA"/>
</dbReference>
<organism evidence="1 2">
    <name type="scientific">Coprococcus catus</name>
    <dbReference type="NCBI Taxonomy" id="116085"/>
    <lineage>
        <taxon>Bacteria</taxon>
        <taxon>Bacillati</taxon>
        <taxon>Bacillota</taxon>
        <taxon>Clostridia</taxon>
        <taxon>Lachnospirales</taxon>
        <taxon>Lachnospiraceae</taxon>
        <taxon>Coprococcus</taxon>
    </lineage>
</organism>
<protein>
    <submittedName>
        <fullName evidence="1">Rpn family recombination-promoting nuclease/putative transposase</fullName>
    </submittedName>
</protein>
<evidence type="ECO:0000313" key="2">
    <source>
        <dbReference type="Proteomes" id="UP000260773"/>
    </source>
</evidence>
<dbReference type="NCBIfam" id="TIGR01784">
    <property type="entry name" value="T_den_put_tspse"/>
    <property type="match status" value="1"/>
</dbReference>
<sequence length="285" mass="32791">MSKTFQELTIKDPFMFAAAMSNEEQCKTFLSIVLGMEILHVSVVTEKTISYHPEYHGVRLEVLAIENNTKRRFNVEMQVKDNKNLSKRSRYYHAQLDMNALLTGIDYNELPDTYVIFICDYDPLGDELYRYTIVNRCDENGKVISDGNHTIWLSSKGNNASDEPKELVDFLEYVENPDDSKETEEDSFLKSLKAQIAEIKKDRDWETRYMLFKEMMEDERAAGRAEGISVGIISSILTILSSKGKVDASLQEFVSNQRDEKILKQWLTMAASSDSVAEFEQKIKK</sequence>
<dbReference type="InterPro" id="IPR010106">
    <property type="entry name" value="RpnA"/>
</dbReference>
<evidence type="ECO:0000313" key="1">
    <source>
        <dbReference type="EMBL" id="RGB81972.1"/>
    </source>
</evidence>
<accession>A0A3E2TSG3</accession>
<dbReference type="RefSeq" id="WP_015512839.1">
    <property type="nucleotide sequence ID" value="NZ_JAQDKA010000014.1"/>
</dbReference>
<comment type="caution">
    <text evidence="1">The sequence shown here is derived from an EMBL/GenBank/DDBJ whole genome shotgun (WGS) entry which is preliminary data.</text>
</comment>
<dbReference type="Proteomes" id="UP000260773">
    <property type="component" value="Unassembled WGS sequence"/>
</dbReference>
<dbReference type="Pfam" id="PF12784">
    <property type="entry name" value="PDDEXK_2"/>
    <property type="match status" value="1"/>
</dbReference>